<dbReference type="AlphaFoldDB" id="A0A1M6CYX9"/>
<dbReference type="InterPro" id="IPR003180">
    <property type="entry name" value="MPG"/>
</dbReference>
<dbReference type="SUPFAM" id="SSF50486">
    <property type="entry name" value="FMT C-terminal domain-like"/>
    <property type="match status" value="1"/>
</dbReference>
<evidence type="ECO:0000256" key="2">
    <source>
        <dbReference type="ARBA" id="ARBA00022763"/>
    </source>
</evidence>
<dbReference type="HAMAP" id="MF_00527">
    <property type="entry name" value="3MGH"/>
    <property type="match status" value="1"/>
</dbReference>
<dbReference type="GO" id="GO:0003677">
    <property type="term" value="F:DNA binding"/>
    <property type="evidence" value="ECO:0007669"/>
    <property type="project" value="InterPro"/>
</dbReference>
<keyword evidence="7" id="KW-1185">Reference proteome</keyword>
<evidence type="ECO:0000256" key="1">
    <source>
        <dbReference type="ARBA" id="ARBA00009232"/>
    </source>
</evidence>
<gene>
    <name evidence="6" type="ORF">SAMN02745194_00765</name>
</gene>
<protein>
    <recommendedName>
        <fullName evidence="5">Putative 3-methyladenine DNA glycosylase</fullName>
        <ecNumber evidence="5">3.2.2.-</ecNumber>
    </recommendedName>
</protein>
<dbReference type="FunFam" id="3.10.300.10:FF:000001">
    <property type="entry name" value="Putative 3-methyladenine DNA glycosylase"/>
    <property type="match status" value="1"/>
</dbReference>
<organism evidence="6 7">
    <name type="scientific">Muricoccus roseus</name>
    <dbReference type="NCBI Taxonomy" id="198092"/>
    <lineage>
        <taxon>Bacteria</taxon>
        <taxon>Pseudomonadati</taxon>
        <taxon>Pseudomonadota</taxon>
        <taxon>Alphaproteobacteria</taxon>
        <taxon>Acetobacterales</taxon>
        <taxon>Roseomonadaceae</taxon>
        <taxon>Muricoccus</taxon>
    </lineage>
</organism>
<evidence type="ECO:0000313" key="7">
    <source>
        <dbReference type="Proteomes" id="UP000184387"/>
    </source>
</evidence>
<proteinExistence type="inferred from homology"/>
<reference evidence="6 7" key="1">
    <citation type="submission" date="2016-11" db="EMBL/GenBank/DDBJ databases">
        <authorList>
            <person name="Jaros S."/>
            <person name="Januszkiewicz K."/>
            <person name="Wedrychowicz H."/>
        </authorList>
    </citation>
    <scope>NUCLEOTIDE SEQUENCE [LARGE SCALE GENOMIC DNA]</scope>
    <source>
        <strain evidence="6 7">DSM 14916</strain>
    </source>
</reference>
<dbReference type="EC" id="3.2.2.-" evidence="5"/>
<dbReference type="InterPro" id="IPR036995">
    <property type="entry name" value="MPG_sf"/>
</dbReference>
<keyword evidence="4 5" id="KW-0234">DNA repair</keyword>
<evidence type="ECO:0000256" key="3">
    <source>
        <dbReference type="ARBA" id="ARBA00022801"/>
    </source>
</evidence>
<dbReference type="CDD" id="cd00540">
    <property type="entry name" value="AAG"/>
    <property type="match status" value="1"/>
</dbReference>
<dbReference type="PANTHER" id="PTHR10429:SF0">
    <property type="entry name" value="DNA-3-METHYLADENINE GLYCOSYLASE"/>
    <property type="match status" value="1"/>
</dbReference>
<dbReference type="Gene3D" id="3.10.300.10">
    <property type="entry name" value="Methylpurine-DNA glycosylase (MPG)"/>
    <property type="match status" value="1"/>
</dbReference>
<dbReference type="STRING" id="198092.SAMN02745194_00765"/>
<dbReference type="NCBIfam" id="NF002003">
    <property type="entry name" value="PRK00802.1-3"/>
    <property type="match status" value="1"/>
</dbReference>
<keyword evidence="2 5" id="KW-0227">DNA damage</keyword>
<dbReference type="NCBIfam" id="TIGR00567">
    <property type="entry name" value="3mg"/>
    <property type="match status" value="1"/>
</dbReference>
<dbReference type="RefSeq" id="WP_245818185.1">
    <property type="nucleotide sequence ID" value="NZ_FQZF01000004.1"/>
</dbReference>
<dbReference type="PANTHER" id="PTHR10429">
    <property type="entry name" value="DNA-3-METHYLADENINE GLYCOSYLASE"/>
    <property type="match status" value="1"/>
</dbReference>
<keyword evidence="3 5" id="KW-0378">Hydrolase</keyword>
<dbReference type="EMBL" id="FQZF01000004">
    <property type="protein sequence ID" value="SHI66207.1"/>
    <property type="molecule type" value="Genomic_DNA"/>
</dbReference>
<sequence>MDLLPEPFFQRAAPDVARDLIGVTLLVDGVGGVVVETEAYDREDPASHSFRGPTPRNAAMFGPAGHAYVYRSYGLHWCLNLVCGAGATGSAVLIRALEPVAGLEAMRERRGVAEARLLCSGPGRLSQALGVTRLLDGQPLDRAPFALRPAARPVPVVAGPRIGITRGAETPWRFGLEGSAFLSRPFPR</sequence>
<dbReference type="GO" id="GO:0006284">
    <property type="term" value="P:base-excision repair"/>
    <property type="evidence" value="ECO:0007669"/>
    <property type="project" value="InterPro"/>
</dbReference>
<comment type="similarity">
    <text evidence="1 5">Belongs to the DNA glycosylase MPG family.</text>
</comment>
<evidence type="ECO:0000256" key="5">
    <source>
        <dbReference type="HAMAP-Rule" id="MF_00527"/>
    </source>
</evidence>
<dbReference type="Proteomes" id="UP000184387">
    <property type="component" value="Unassembled WGS sequence"/>
</dbReference>
<evidence type="ECO:0000256" key="4">
    <source>
        <dbReference type="ARBA" id="ARBA00023204"/>
    </source>
</evidence>
<accession>A0A1M6CYX9</accession>
<dbReference type="Pfam" id="PF02245">
    <property type="entry name" value="Pur_DNA_glyco"/>
    <property type="match status" value="1"/>
</dbReference>
<evidence type="ECO:0000313" key="6">
    <source>
        <dbReference type="EMBL" id="SHI66207.1"/>
    </source>
</evidence>
<name>A0A1M6CYX9_9PROT</name>
<dbReference type="GO" id="GO:0003905">
    <property type="term" value="F:alkylbase DNA N-glycosylase activity"/>
    <property type="evidence" value="ECO:0007669"/>
    <property type="project" value="InterPro"/>
</dbReference>
<dbReference type="InterPro" id="IPR011034">
    <property type="entry name" value="Formyl_transferase-like_C_sf"/>
</dbReference>